<organism evidence="7 8">
    <name type="scientific">Aequitasia blattaphilus</name>
    <dbReference type="NCBI Taxonomy" id="2949332"/>
    <lineage>
        <taxon>Bacteria</taxon>
        <taxon>Bacillati</taxon>
        <taxon>Bacillota</taxon>
        <taxon>Clostridia</taxon>
        <taxon>Lachnospirales</taxon>
        <taxon>Lachnospiraceae</taxon>
        <taxon>Aequitasia</taxon>
    </lineage>
</organism>
<evidence type="ECO:0000256" key="1">
    <source>
        <dbReference type="ARBA" id="ARBA00004370"/>
    </source>
</evidence>
<feature type="transmembrane region" description="Helical" evidence="5">
    <location>
        <begin position="12"/>
        <end position="32"/>
    </location>
</feature>
<evidence type="ECO:0000256" key="3">
    <source>
        <dbReference type="ARBA" id="ARBA00022679"/>
    </source>
</evidence>
<dbReference type="Gene3D" id="3.30.565.10">
    <property type="entry name" value="Histidine kinase-like ATPase, C-terminal domain"/>
    <property type="match status" value="1"/>
</dbReference>
<keyword evidence="3" id="KW-0808">Transferase</keyword>
<dbReference type="PANTHER" id="PTHR34220:SF7">
    <property type="entry name" value="SENSOR HISTIDINE KINASE YPDA"/>
    <property type="match status" value="1"/>
</dbReference>
<dbReference type="RefSeq" id="WP_262066880.1">
    <property type="nucleotide sequence ID" value="NZ_JAMXOD010000017.1"/>
</dbReference>
<evidence type="ECO:0000256" key="2">
    <source>
        <dbReference type="ARBA" id="ARBA00022553"/>
    </source>
</evidence>
<dbReference type="Pfam" id="PF02518">
    <property type="entry name" value="HATPase_c"/>
    <property type="match status" value="1"/>
</dbReference>
<dbReference type="CDD" id="cd06225">
    <property type="entry name" value="HAMP"/>
    <property type="match status" value="1"/>
</dbReference>
<dbReference type="Gene3D" id="1.10.8.500">
    <property type="entry name" value="HAMP domain in histidine kinase"/>
    <property type="match status" value="1"/>
</dbReference>
<proteinExistence type="predicted"/>
<dbReference type="PROSITE" id="PS50885">
    <property type="entry name" value="HAMP"/>
    <property type="match status" value="1"/>
</dbReference>
<keyword evidence="5" id="KW-0472">Membrane</keyword>
<feature type="domain" description="HAMP" evidence="6">
    <location>
        <begin position="307"/>
        <end position="359"/>
    </location>
</feature>
<dbReference type="Gene3D" id="3.30.450.20">
    <property type="entry name" value="PAS domain"/>
    <property type="match status" value="1"/>
</dbReference>
<sequence length="574" mass="65723">MNKGMLKGSISIRIFVGVFILFSFILGIFIYVTTSIYGEKLKEMEIDYHIETTNSTIEQFNVLTDVIDGYSYSLVSSEIVRQAVKSEAETEDKDTIQVDINAIASVNENINQVTILGKNGFMISTEEKTNYRFYQGFLEQYEMNDNRRAIWTKFHTTQGDEYLSSTSYIRPIFNSETKEIYGIVVMDVSYESLHKLFTSSSIRLKDKAVIVNSTGDVLFQYPLSTDYKVVLETFPQVIDKSGEIEGELFNKDVIIVSQSIDLSDWMLVRFVQRDAATESFRQMLSSIKIIIVAMAVISLIYTLWLTRTITKPIKELMRVCGQVVTGDFSAHVSFKRHDEFGRLGDVFNSMITKINDLFDQERRDQKRKAEMEYQILQAQINPHFLYNTLDSIKWLAVMQGTDNIAEMSTALINLLQYNLGKVEGETTLKNEVESVKNYITIQKYRYADTFEFTTMIDAEAEDCKVLRFILQPLVENSIIHGFNEERGNYRIHIAALILDGMLHIKVIDNGVGMDKTSTDELNQGIKKTTRFSKIGVTNIKERIQLYFGEEANLIFDSRPNVATIAEVILPIKKS</sequence>
<dbReference type="InterPro" id="IPR050640">
    <property type="entry name" value="Bact_2-comp_sensor_kinase"/>
</dbReference>
<feature type="transmembrane region" description="Helical" evidence="5">
    <location>
        <begin position="283"/>
        <end position="304"/>
    </location>
</feature>
<dbReference type="EMBL" id="JAMZFW010000017">
    <property type="protein sequence ID" value="MCP1103041.1"/>
    <property type="molecule type" value="Genomic_DNA"/>
</dbReference>
<dbReference type="SUPFAM" id="SSF55874">
    <property type="entry name" value="ATPase domain of HSP90 chaperone/DNA topoisomerase II/histidine kinase"/>
    <property type="match status" value="1"/>
</dbReference>
<dbReference type="Proteomes" id="UP001523566">
    <property type="component" value="Unassembled WGS sequence"/>
</dbReference>
<reference evidence="7 8" key="1">
    <citation type="journal article" date="2022" name="Genome Biol. Evol.">
        <title>Host diet, physiology and behaviors set the stage for Lachnospiraceae cladogenesis.</title>
        <authorList>
            <person name="Vera-Ponce De Leon A."/>
            <person name="Schneider M."/>
            <person name="Jahnes B.C."/>
            <person name="Sadowski V."/>
            <person name="Camuy-Velez L.A."/>
            <person name="Duan J."/>
            <person name="Sabree Z.L."/>
        </authorList>
    </citation>
    <scope>NUCLEOTIDE SEQUENCE [LARGE SCALE GENOMIC DNA]</scope>
    <source>
        <strain evidence="7 8">PAL113</strain>
    </source>
</reference>
<dbReference type="SUPFAM" id="SSF158472">
    <property type="entry name" value="HAMP domain-like"/>
    <property type="match status" value="1"/>
</dbReference>
<dbReference type="InterPro" id="IPR003594">
    <property type="entry name" value="HATPase_dom"/>
</dbReference>
<dbReference type="Pfam" id="PF06580">
    <property type="entry name" value="His_kinase"/>
    <property type="match status" value="1"/>
</dbReference>
<dbReference type="GO" id="GO:0016301">
    <property type="term" value="F:kinase activity"/>
    <property type="evidence" value="ECO:0007669"/>
    <property type="project" value="UniProtKB-KW"/>
</dbReference>
<protein>
    <submittedName>
        <fullName evidence="7">Sensor histidine kinase</fullName>
    </submittedName>
</protein>
<dbReference type="SMART" id="SM00304">
    <property type="entry name" value="HAMP"/>
    <property type="match status" value="1"/>
</dbReference>
<evidence type="ECO:0000313" key="8">
    <source>
        <dbReference type="Proteomes" id="UP001523566"/>
    </source>
</evidence>
<keyword evidence="8" id="KW-1185">Reference proteome</keyword>
<keyword evidence="2" id="KW-0597">Phosphoprotein</keyword>
<dbReference type="InterPro" id="IPR010559">
    <property type="entry name" value="Sig_transdc_His_kin_internal"/>
</dbReference>
<gene>
    <name evidence="7" type="ORF">NK125_11495</name>
</gene>
<accession>A0ABT1EDX8</accession>
<evidence type="ECO:0000259" key="6">
    <source>
        <dbReference type="PROSITE" id="PS50885"/>
    </source>
</evidence>
<keyword evidence="5" id="KW-0812">Transmembrane</keyword>
<dbReference type="Pfam" id="PF00672">
    <property type="entry name" value="HAMP"/>
    <property type="match status" value="1"/>
</dbReference>
<keyword evidence="4 7" id="KW-0418">Kinase</keyword>
<name>A0ABT1EDX8_9FIRM</name>
<evidence type="ECO:0000256" key="5">
    <source>
        <dbReference type="SAM" id="Phobius"/>
    </source>
</evidence>
<keyword evidence="5" id="KW-1133">Transmembrane helix</keyword>
<comment type="caution">
    <text evidence="7">The sequence shown here is derived from an EMBL/GenBank/DDBJ whole genome shotgun (WGS) entry which is preliminary data.</text>
</comment>
<dbReference type="InterPro" id="IPR036890">
    <property type="entry name" value="HATPase_C_sf"/>
</dbReference>
<comment type="subcellular location">
    <subcellularLocation>
        <location evidence="1">Membrane</location>
    </subcellularLocation>
</comment>
<evidence type="ECO:0000313" key="7">
    <source>
        <dbReference type="EMBL" id="MCP1103041.1"/>
    </source>
</evidence>
<dbReference type="InterPro" id="IPR003660">
    <property type="entry name" value="HAMP_dom"/>
</dbReference>
<dbReference type="PANTHER" id="PTHR34220">
    <property type="entry name" value="SENSOR HISTIDINE KINASE YPDA"/>
    <property type="match status" value="1"/>
</dbReference>
<evidence type="ECO:0000256" key="4">
    <source>
        <dbReference type="ARBA" id="ARBA00022777"/>
    </source>
</evidence>